<dbReference type="EMBL" id="BAABGL010000003">
    <property type="protein sequence ID" value="GAA4385686.1"/>
    <property type="molecule type" value="Genomic_DNA"/>
</dbReference>
<dbReference type="RefSeq" id="WP_345029978.1">
    <property type="nucleotide sequence ID" value="NZ_BAABGL010000003.1"/>
</dbReference>
<evidence type="ECO:0000313" key="3">
    <source>
        <dbReference type="Proteomes" id="UP001500642"/>
    </source>
</evidence>
<protein>
    <recommendedName>
        <fullName evidence="4">S-formylglutathione hydrolase FrmB</fullName>
    </recommendedName>
</protein>
<reference evidence="3" key="1">
    <citation type="journal article" date="2019" name="Int. J. Syst. Evol. Microbiol.">
        <title>The Global Catalogue of Microorganisms (GCM) 10K type strain sequencing project: providing services to taxonomists for standard genome sequencing and annotation.</title>
        <authorList>
            <consortium name="The Broad Institute Genomics Platform"/>
            <consortium name="The Broad Institute Genome Sequencing Center for Infectious Disease"/>
            <person name="Wu L."/>
            <person name="Ma J."/>
        </authorList>
    </citation>
    <scope>NUCLEOTIDE SEQUENCE [LARGE SCALE GENOMIC DNA]</scope>
    <source>
        <strain evidence="3">JCM 17808</strain>
    </source>
</reference>
<dbReference type="SUPFAM" id="SSF53474">
    <property type="entry name" value="alpha/beta-Hydrolases"/>
    <property type="match status" value="1"/>
</dbReference>
<dbReference type="PANTHER" id="PTHR48098:SF1">
    <property type="entry name" value="DIACYLGLYCEROL ACYLTRANSFERASE_MYCOLYLTRANSFERASE AG85A"/>
    <property type="match status" value="1"/>
</dbReference>
<evidence type="ECO:0000256" key="1">
    <source>
        <dbReference type="SAM" id="MobiDB-lite"/>
    </source>
</evidence>
<accession>A0ABP8J602</accession>
<feature type="region of interest" description="Disordered" evidence="1">
    <location>
        <begin position="481"/>
        <end position="549"/>
    </location>
</feature>
<dbReference type="Gene3D" id="3.40.50.1820">
    <property type="entry name" value="alpha/beta hydrolase"/>
    <property type="match status" value="1"/>
</dbReference>
<dbReference type="PANTHER" id="PTHR48098">
    <property type="entry name" value="ENTEROCHELIN ESTERASE-RELATED"/>
    <property type="match status" value="1"/>
</dbReference>
<dbReference type="InterPro" id="IPR029058">
    <property type="entry name" value="AB_hydrolase_fold"/>
</dbReference>
<proteinExistence type="predicted"/>
<dbReference type="Proteomes" id="UP001500642">
    <property type="component" value="Unassembled WGS sequence"/>
</dbReference>
<evidence type="ECO:0000313" key="2">
    <source>
        <dbReference type="EMBL" id="GAA4385686.1"/>
    </source>
</evidence>
<organism evidence="2 3">
    <name type="scientific">Brevibacterium pityocampae</name>
    <dbReference type="NCBI Taxonomy" id="506594"/>
    <lineage>
        <taxon>Bacteria</taxon>
        <taxon>Bacillati</taxon>
        <taxon>Actinomycetota</taxon>
        <taxon>Actinomycetes</taxon>
        <taxon>Micrococcales</taxon>
        <taxon>Brevibacteriaceae</taxon>
        <taxon>Brevibacterium</taxon>
    </lineage>
</organism>
<name>A0ABP8J602_9MICO</name>
<gene>
    <name evidence="2" type="ORF">GCM10023167_07740</name>
</gene>
<sequence>MNSRSLMLSVGARFVRVLTAARTRAGEFPGRNQTLSFLGPEPTGEAAATFHVREKRKLSARLREFFVYSPALGRTVGVRVLLPGRPSEVADVIYLFHGGGDDFRSWTDLGAAEQLTADSPYLVVMPDAGAASYSRHTIGGGERTETTLDWPTFHTAELPAFIADRYSVNSERSGALLAGLSMGGYGAMKYAAQHPDRYCAAAAFSSPLDPLSAVPLFDIIALREGGAAKSLFGDPKRDLAEWQANSPMSLAPNLAGTDLWFTAGSGTPHADDEDEDHVDVLEATVNQHGLKFHERLTALGIDHTWSPRATGLHNWFAWQRELAEWLAALDDPSRRGTSAAGGGLPGLRDEQPVAAGARGVHDGAAFTYVTGEPVFAVHGWDVAISRRRAQLVTFAEVTPASFTLNGAGTFRVRTPALYHPGQRYRIAISSPLAENVYDLAADADGRLELTGRMAGALHDPIVPGKRTRHFRTWGQDALTTVSITPLDSPEDATGADAAAGTGSGMGTGSRSGAEAFPGPVSAERSADGPSSAAADPSTSAPGPEPRRAR</sequence>
<dbReference type="InterPro" id="IPR050583">
    <property type="entry name" value="Mycobacterial_A85_antigen"/>
</dbReference>
<evidence type="ECO:0008006" key="4">
    <source>
        <dbReference type="Google" id="ProtNLM"/>
    </source>
</evidence>
<comment type="caution">
    <text evidence="2">The sequence shown here is derived from an EMBL/GenBank/DDBJ whole genome shotgun (WGS) entry which is preliminary data.</text>
</comment>
<dbReference type="InterPro" id="IPR000801">
    <property type="entry name" value="Esterase-like"/>
</dbReference>
<dbReference type="Pfam" id="PF00756">
    <property type="entry name" value="Esterase"/>
    <property type="match status" value="1"/>
</dbReference>
<keyword evidence="3" id="KW-1185">Reference proteome</keyword>
<feature type="compositionally biased region" description="Low complexity" evidence="1">
    <location>
        <begin position="527"/>
        <end position="541"/>
    </location>
</feature>